<dbReference type="OrthoDB" id="9791908at2"/>
<keyword evidence="8" id="KW-1185">Reference proteome</keyword>
<dbReference type="UniPathway" id="UPA00074">
    <property type="reaction ID" value="UER00943"/>
</dbReference>
<sequence length="168" mass="18033">MEPRVAVVMGSKSDLEVMQEAIEVLKEFGVPHEVRILSAHRVPDDVADFSEKAASRGIRVVIAGAGWAAHLAGSIAARTVLPVIGVPVDSSPLKGWDALLSTVQMPPGIPVATVSVGKGGARNAAYLAIEILALTDENLQRKLTAFREEIREKVRRADRELQKNHEAG</sequence>
<feature type="binding site" evidence="3 5">
    <location>
        <position position="11"/>
    </location>
    <ligand>
        <name>substrate</name>
    </ligand>
</feature>
<evidence type="ECO:0000256" key="2">
    <source>
        <dbReference type="ARBA" id="ARBA00023235"/>
    </source>
</evidence>
<dbReference type="NCBIfam" id="TIGR01162">
    <property type="entry name" value="purE"/>
    <property type="match status" value="1"/>
</dbReference>
<proteinExistence type="inferred from homology"/>
<dbReference type="AlphaFoldDB" id="A0A1I4UYR2"/>
<protein>
    <recommendedName>
        <fullName evidence="3 4">N5-carboxyaminoimidazole ribonucleotide mutase</fullName>
        <shortName evidence="3 4">N5-CAIR mutase</shortName>
        <ecNumber evidence="3 4">5.4.99.18</ecNumber>
    </recommendedName>
    <alternativeName>
        <fullName evidence="3">5-(carboxyamino)imidazole ribonucleotide mutase</fullName>
    </alternativeName>
</protein>
<feature type="binding site" evidence="3 5">
    <location>
        <position position="14"/>
    </location>
    <ligand>
        <name>substrate</name>
    </ligand>
</feature>
<dbReference type="PANTHER" id="PTHR23046:SF2">
    <property type="entry name" value="PHOSPHORIBOSYLAMINOIMIDAZOLE CARBOXYLASE"/>
    <property type="match status" value="1"/>
</dbReference>
<evidence type="ECO:0000256" key="5">
    <source>
        <dbReference type="PIRSR" id="PIRSR001338-1"/>
    </source>
</evidence>
<comment type="function">
    <text evidence="3 4">Catalyzes the conversion of N5-carboxyaminoimidazole ribonucleotide (N5-CAIR) to 4-carboxy-5-aminoimidazole ribonucleotide (CAIR).</text>
</comment>
<evidence type="ECO:0000259" key="6">
    <source>
        <dbReference type="SMART" id="SM01001"/>
    </source>
</evidence>
<comment type="similarity">
    <text evidence="3">Belongs to the AIR carboxylase family. Class I subfamily.</text>
</comment>
<feature type="domain" description="PurE" evidence="6">
    <location>
        <begin position="3"/>
        <end position="154"/>
    </location>
</feature>
<dbReference type="SUPFAM" id="SSF52255">
    <property type="entry name" value="N5-CAIR mutase (phosphoribosylaminoimidazole carboxylase, PurE)"/>
    <property type="match status" value="1"/>
</dbReference>
<dbReference type="Pfam" id="PF00731">
    <property type="entry name" value="AIRC"/>
    <property type="match status" value="1"/>
</dbReference>
<dbReference type="EMBL" id="FOUU01000007">
    <property type="protein sequence ID" value="SFM94015.1"/>
    <property type="molecule type" value="Genomic_DNA"/>
</dbReference>
<comment type="pathway">
    <text evidence="3 4">Purine metabolism; IMP biosynthesis via de novo pathway; 5-amino-1-(5-phospho-D-ribosyl)imidazole-4-carboxylate from 5-amino-1-(5-phospho-D-ribosyl)imidazole (N5-CAIR route): step 2/2.</text>
</comment>
<dbReference type="PANTHER" id="PTHR23046">
    <property type="entry name" value="PHOSPHORIBOSYLAMINOIMIDAZOLE CARBOXYLASE CATALYTIC SUBUNIT"/>
    <property type="match status" value="1"/>
</dbReference>
<dbReference type="SMART" id="SM01001">
    <property type="entry name" value="AIRC"/>
    <property type="match status" value="1"/>
</dbReference>
<evidence type="ECO:0000256" key="1">
    <source>
        <dbReference type="ARBA" id="ARBA00022755"/>
    </source>
</evidence>
<dbReference type="STRING" id="39841.SAMN05660836_02043"/>
<keyword evidence="2 3" id="KW-0413">Isomerase</keyword>
<dbReference type="EC" id="5.4.99.18" evidence="3 4"/>
<dbReference type="Gene3D" id="3.40.50.1970">
    <property type="match status" value="1"/>
</dbReference>
<accession>A0A1I4UYR2</accession>
<dbReference type="PIRSF" id="PIRSF001338">
    <property type="entry name" value="AIR_carboxylase"/>
    <property type="match status" value="1"/>
</dbReference>
<name>A0A1I4UYR2_9BACT</name>
<gene>
    <name evidence="3" type="primary">purE</name>
    <name evidence="7" type="ORF">SAMN05660836_02043</name>
</gene>
<feature type="binding site" evidence="3 5">
    <location>
        <position position="41"/>
    </location>
    <ligand>
        <name>substrate</name>
    </ligand>
</feature>
<dbReference type="Proteomes" id="UP000199611">
    <property type="component" value="Unassembled WGS sequence"/>
</dbReference>
<dbReference type="InterPro" id="IPR033747">
    <property type="entry name" value="PurE_ClassI"/>
</dbReference>
<dbReference type="RefSeq" id="WP_093395536.1">
    <property type="nucleotide sequence ID" value="NZ_FOUU01000007.1"/>
</dbReference>
<dbReference type="HAMAP" id="MF_01929">
    <property type="entry name" value="PurE_classI"/>
    <property type="match status" value="1"/>
</dbReference>
<reference evidence="7 8" key="1">
    <citation type="submission" date="2016-10" db="EMBL/GenBank/DDBJ databases">
        <authorList>
            <person name="de Groot N.N."/>
        </authorList>
    </citation>
    <scope>NUCLEOTIDE SEQUENCE [LARGE SCALE GENOMIC DNA]</scope>
    <source>
        <strain evidence="7 8">DSM 9990</strain>
    </source>
</reference>
<keyword evidence="1 3" id="KW-0658">Purine biosynthesis</keyword>
<dbReference type="InterPro" id="IPR000031">
    <property type="entry name" value="PurE_dom"/>
</dbReference>
<dbReference type="GO" id="GO:0034023">
    <property type="term" value="F:5-(carboxyamino)imidazole ribonucleotide mutase activity"/>
    <property type="evidence" value="ECO:0007669"/>
    <property type="project" value="UniProtKB-UniRule"/>
</dbReference>
<comment type="catalytic activity">
    <reaction evidence="3 4">
        <text>5-carboxyamino-1-(5-phospho-D-ribosyl)imidazole + H(+) = 5-amino-1-(5-phospho-D-ribosyl)imidazole-4-carboxylate</text>
        <dbReference type="Rhea" id="RHEA:13193"/>
        <dbReference type="ChEBI" id="CHEBI:15378"/>
        <dbReference type="ChEBI" id="CHEBI:58730"/>
        <dbReference type="ChEBI" id="CHEBI:77657"/>
        <dbReference type="EC" id="5.4.99.18"/>
    </reaction>
</comment>
<evidence type="ECO:0000313" key="8">
    <source>
        <dbReference type="Proteomes" id="UP000199611"/>
    </source>
</evidence>
<evidence type="ECO:0000256" key="4">
    <source>
        <dbReference type="PIRNR" id="PIRNR001338"/>
    </source>
</evidence>
<dbReference type="InterPro" id="IPR024694">
    <property type="entry name" value="PurE_prokaryotes"/>
</dbReference>
<evidence type="ECO:0000313" key="7">
    <source>
        <dbReference type="EMBL" id="SFM94015.1"/>
    </source>
</evidence>
<evidence type="ECO:0000256" key="3">
    <source>
        <dbReference type="HAMAP-Rule" id="MF_01929"/>
    </source>
</evidence>
<dbReference type="GO" id="GO:0006189">
    <property type="term" value="P:'de novo' IMP biosynthetic process"/>
    <property type="evidence" value="ECO:0007669"/>
    <property type="project" value="UniProtKB-UniRule"/>
</dbReference>
<organism evidence="7 8">
    <name type="scientific">Thermodesulforhabdus norvegica</name>
    <dbReference type="NCBI Taxonomy" id="39841"/>
    <lineage>
        <taxon>Bacteria</taxon>
        <taxon>Pseudomonadati</taxon>
        <taxon>Thermodesulfobacteriota</taxon>
        <taxon>Syntrophobacteria</taxon>
        <taxon>Syntrophobacterales</taxon>
        <taxon>Thermodesulforhabdaceae</taxon>
        <taxon>Thermodesulforhabdus</taxon>
    </lineage>
</organism>